<dbReference type="EMBL" id="LAZR01065971">
    <property type="protein sequence ID" value="KKK54483.1"/>
    <property type="molecule type" value="Genomic_DNA"/>
</dbReference>
<proteinExistence type="predicted"/>
<feature type="non-terminal residue" evidence="1">
    <location>
        <position position="78"/>
    </location>
</feature>
<name>A0A0F8WD59_9ZZZZ</name>
<sequence length="78" mass="8493">MWKHIASNALTLMVLALVVLGGLVAWAKLQYEQPGPLAQAICLRVEPGSNMRQVSERLAGQDAISSPQIFRIGAQYTD</sequence>
<evidence type="ECO:0000313" key="1">
    <source>
        <dbReference type="EMBL" id="KKK54483.1"/>
    </source>
</evidence>
<reference evidence="1" key="1">
    <citation type="journal article" date="2015" name="Nature">
        <title>Complex archaea that bridge the gap between prokaryotes and eukaryotes.</title>
        <authorList>
            <person name="Spang A."/>
            <person name="Saw J.H."/>
            <person name="Jorgensen S.L."/>
            <person name="Zaremba-Niedzwiedzka K."/>
            <person name="Martijn J."/>
            <person name="Lind A.E."/>
            <person name="van Eijk R."/>
            <person name="Schleper C."/>
            <person name="Guy L."/>
            <person name="Ettema T.J."/>
        </authorList>
    </citation>
    <scope>NUCLEOTIDE SEQUENCE</scope>
</reference>
<accession>A0A0F8WD59</accession>
<dbReference type="AlphaFoldDB" id="A0A0F8WD59"/>
<protein>
    <submittedName>
        <fullName evidence="1">Uncharacterized protein</fullName>
    </submittedName>
</protein>
<organism evidence="1">
    <name type="scientific">marine sediment metagenome</name>
    <dbReference type="NCBI Taxonomy" id="412755"/>
    <lineage>
        <taxon>unclassified sequences</taxon>
        <taxon>metagenomes</taxon>
        <taxon>ecological metagenomes</taxon>
    </lineage>
</organism>
<gene>
    <name evidence="1" type="ORF">LCGC14_3084270</name>
</gene>
<comment type="caution">
    <text evidence="1">The sequence shown here is derived from an EMBL/GenBank/DDBJ whole genome shotgun (WGS) entry which is preliminary data.</text>
</comment>